<proteinExistence type="predicted"/>
<evidence type="ECO:0000313" key="3">
    <source>
        <dbReference type="Proteomes" id="UP000049023"/>
    </source>
</evidence>
<dbReference type="Proteomes" id="UP000049023">
    <property type="component" value="Unassembled WGS sequence"/>
</dbReference>
<organism evidence="2 3">
    <name type="scientific">Mycobacterium tuberculosis</name>
    <dbReference type="NCBI Taxonomy" id="1773"/>
    <lineage>
        <taxon>Bacteria</taxon>
        <taxon>Bacillati</taxon>
        <taxon>Actinomycetota</taxon>
        <taxon>Actinomycetes</taxon>
        <taxon>Mycobacteriales</taxon>
        <taxon>Mycobacteriaceae</taxon>
        <taxon>Mycobacterium</taxon>
        <taxon>Mycobacterium tuberculosis complex</taxon>
    </lineage>
</organism>
<evidence type="ECO:0000313" key="2">
    <source>
        <dbReference type="EMBL" id="CKR15770.1"/>
    </source>
</evidence>
<dbReference type="EMBL" id="CNFU01000093">
    <property type="protein sequence ID" value="CKR15770.1"/>
    <property type="molecule type" value="Genomic_DNA"/>
</dbReference>
<protein>
    <submittedName>
        <fullName evidence="2">Phenylacetic acid degradation operon negative regulatory protein</fullName>
    </submittedName>
</protein>
<dbReference type="Pfam" id="PF08223">
    <property type="entry name" value="PaaX_C"/>
    <property type="match status" value="1"/>
</dbReference>
<accession>A0A654ZNT9</accession>
<dbReference type="PANTHER" id="PTHR30319">
    <property type="entry name" value="PHENYLACETIC ACID REGULATOR-RELATED TRANSCRIPTIONAL REPRESSOR"/>
    <property type="match status" value="1"/>
</dbReference>
<sequence length="49" mass="5432">MVRHLLTDPMLPAELLPADWPGAGLRAAYHDFATAMAKRRDATQLLEVT</sequence>
<name>A0A654ZNT9_MYCTX</name>
<evidence type="ECO:0000259" key="1">
    <source>
        <dbReference type="Pfam" id="PF08223"/>
    </source>
</evidence>
<dbReference type="AlphaFoldDB" id="A0A654ZNT9"/>
<dbReference type="Gene3D" id="1.20.58.1460">
    <property type="match status" value="1"/>
</dbReference>
<feature type="domain" description="Transcriptional repressor PaaX-like C-terminal" evidence="1">
    <location>
        <begin position="3"/>
        <end position="39"/>
    </location>
</feature>
<dbReference type="PANTHER" id="PTHR30319:SF1">
    <property type="entry name" value="TRANSCRIPTIONAL REPRESSOR PAAX"/>
    <property type="match status" value="1"/>
</dbReference>
<dbReference type="GO" id="GO:0006351">
    <property type="term" value="P:DNA-templated transcription"/>
    <property type="evidence" value="ECO:0007669"/>
    <property type="project" value="TreeGrafter"/>
</dbReference>
<gene>
    <name evidence="2" type="ORF">ERS027661_00699</name>
</gene>
<dbReference type="InterPro" id="IPR013225">
    <property type="entry name" value="PaaX_C"/>
</dbReference>
<reference evidence="2 3" key="1">
    <citation type="submission" date="2015-03" db="EMBL/GenBank/DDBJ databases">
        <authorList>
            <consortium name="Pathogen Informatics"/>
        </authorList>
    </citation>
    <scope>NUCLEOTIDE SEQUENCE [LARGE SCALE GENOMIC DNA]</scope>
    <source>
        <strain evidence="2 3">Bir 187</strain>
    </source>
</reference>